<dbReference type="AlphaFoldDB" id="A0A0D0VVF3"/>
<evidence type="ECO:0000313" key="2">
    <source>
        <dbReference type="EMBL" id="KIR64738.1"/>
    </source>
</evidence>
<keyword evidence="3" id="KW-1185">Reference proteome</keyword>
<feature type="region of interest" description="Disordered" evidence="1">
    <location>
        <begin position="44"/>
        <end position="63"/>
    </location>
</feature>
<evidence type="ECO:0000256" key="1">
    <source>
        <dbReference type="SAM" id="MobiDB-lite"/>
    </source>
</evidence>
<dbReference type="Proteomes" id="UP000032254">
    <property type="component" value="Unassembled WGS sequence"/>
</dbReference>
<sequence length="171" mass="18922">MTNRELSRKPRRIRDRLRHGTNPERDLAMLEEIGYKPVSEWDNEELARGRPRNKRGTFAGPSPSWLSEAIQAEARKRLKERTFSAVMAHSEAVMKVLVDLATDPATPAGVRADIGKFIYEQLHGKAKAHVDVGAQAAPRVAIAAAIVLDDGLPQDTPAVLDGEYIEDDEDS</sequence>
<dbReference type="RefSeq" id="WP_043961475.1">
    <property type="nucleotide sequence ID" value="NZ_JXSX01000001.1"/>
</dbReference>
<dbReference type="GeneID" id="301303277"/>
<feature type="region of interest" description="Disordered" evidence="1">
    <location>
        <begin position="1"/>
        <end position="21"/>
    </location>
</feature>
<comment type="caution">
    <text evidence="2">The sequence shown here is derived from an EMBL/GenBank/DDBJ whole genome shotgun (WGS) entry which is preliminary data.</text>
</comment>
<organism evidence="2 3">
    <name type="scientific">Micromonospora haikouensis</name>
    <dbReference type="NCBI Taxonomy" id="686309"/>
    <lineage>
        <taxon>Bacteria</taxon>
        <taxon>Bacillati</taxon>
        <taxon>Actinomycetota</taxon>
        <taxon>Actinomycetes</taxon>
        <taxon>Micromonosporales</taxon>
        <taxon>Micromonosporaceae</taxon>
        <taxon>Micromonospora</taxon>
    </lineage>
</organism>
<feature type="compositionally biased region" description="Basic residues" evidence="1">
    <location>
        <begin position="9"/>
        <end position="19"/>
    </location>
</feature>
<name>A0A0D0VVF3_9ACTN</name>
<dbReference type="OrthoDB" id="5197810at2"/>
<protein>
    <submittedName>
        <fullName evidence="2">Uncharacterized protein</fullName>
    </submittedName>
</protein>
<accession>A0A0D0VVF3</accession>
<evidence type="ECO:0000313" key="3">
    <source>
        <dbReference type="Proteomes" id="UP000032254"/>
    </source>
</evidence>
<dbReference type="EMBL" id="JXSX01000001">
    <property type="protein sequence ID" value="KIR64738.1"/>
    <property type="molecule type" value="Genomic_DNA"/>
</dbReference>
<gene>
    <name evidence="2" type="ORF">TK50_03715</name>
</gene>
<reference evidence="2 3" key="1">
    <citation type="submission" date="2015-01" db="EMBL/GenBank/DDBJ databases">
        <title>Sequencing and annotation of Micromonospora carbonacea strain JXNU-1 genome.</title>
        <authorList>
            <person name="Long Z."/>
            <person name="Huang Y."/>
            <person name="Jiang Y."/>
        </authorList>
    </citation>
    <scope>NUCLEOTIDE SEQUENCE [LARGE SCALE GENOMIC DNA]</scope>
    <source>
        <strain evidence="2 3">JXNU-1</strain>
    </source>
</reference>
<dbReference type="PATRIC" id="fig|47853.6.peg.795"/>
<proteinExistence type="predicted"/>